<dbReference type="PANTHER" id="PTHR39344">
    <property type="entry name" value="UPF0182 PROTEIN SLL1060"/>
    <property type="match status" value="1"/>
</dbReference>
<feature type="transmembrane region" description="Helical" evidence="6">
    <location>
        <begin position="7"/>
        <end position="33"/>
    </location>
</feature>
<dbReference type="GO" id="GO:0016020">
    <property type="term" value="C:membrane"/>
    <property type="evidence" value="ECO:0007669"/>
    <property type="project" value="InterPro"/>
</dbReference>
<keyword evidence="3 6" id="KW-1133">Transmembrane helix</keyword>
<feature type="transmembrane region" description="Helical" evidence="6">
    <location>
        <begin position="169"/>
        <end position="191"/>
    </location>
</feature>
<evidence type="ECO:0000256" key="4">
    <source>
        <dbReference type="ARBA" id="ARBA00023136"/>
    </source>
</evidence>
<dbReference type="Proteomes" id="UP000014977">
    <property type="component" value="Unassembled WGS sequence"/>
</dbReference>
<feature type="transmembrane region" description="Helical" evidence="6">
    <location>
        <begin position="114"/>
        <end position="131"/>
    </location>
</feature>
<evidence type="ECO:0000256" key="6">
    <source>
        <dbReference type="SAM" id="Phobius"/>
    </source>
</evidence>
<accession>S7U0K6</accession>
<feature type="compositionally biased region" description="Pro residues" evidence="5">
    <location>
        <begin position="877"/>
        <end position="886"/>
    </location>
</feature>
<dbReference type="Pfam" id="PF03699">
    <property type="entry name" value="UPF0182"/>
    <property type="match status" value="1"/>
</dbReference>
<dbReference type="PATRIC" id="fig|1121405.3.peg.841"/>
<evidence type="ECO:0000313" key="8">
    <source>
        <dbReference type="Proteomes" id="UP000014977"/>
    </source>
</evidence>
<keyword evidence="8" id="KW-1185">Reference proteome</keyword>
<dbReference type="InterPro" id="IPR005372">
    <property type="entry name" value="UPF0182"/>
</dbReference>
<comment type="caution">
    <text evidence="7">The sequence shown here is derived from an EMBL/GenBank/DDBJ whole genome shotgun (WGS) entry which is preliminary data.</text>
</comment>
<feature type="transmembrane region" description="Helical" evidence="6">
    <location>
        <begin position="53"/>
        <end position="76"/>
    </location>
</feature>
<evidence type="ECO:0000256" key="3">
    <source>
        <dbReference type="ARBA" id="ARBA00022989"/>
    </source>
</evidence>
<feature type="compositionally biased region" description="Pro residues" evidence="5">
    <location>
        <begin position="897"/>
        <end position="906"/>
    </location>
</feature>
<dbReference type="GO" id="GO:0005576">
    <property type="term" value="C:extracellular region"/>
    <property type="evidence" value="ECO:0007669"/>
    <property type="project" value="TreeGrafter"/>
</dbReference>
<evidence type="ECO:0000313" key="7">
    <source>
        <dbReference type="EMBL" id="EPR42961.1"/>
    </source>
</evidence>
<feature type="region of interest" description="Disordered" evidence="5">
    <location>
        <begin position="872"/>
        <end position="932"/>
    </location>
</feature>
<name>S7U0K6_DESML</name>
<protein>
    <submittedName>
        <fullName evidence="7">Uncharacterized protein</fullName>
    </submittedName>
</protein>
<dbReference type="EMBL" id="ATHJ01000061">
    <property type="protein sequence ID" value="EPR42961.1"/>
    <property type="molecule type" value="Genomic_DNA"/>
</dbReference>
<dbReference type="AlphaFoldDB" id="S7U0K6"/>
<evidence type="ECO:0000256" key="5">
    <source>
        <dbReference type="SAM" id="MobiDB-lite"/>
    </source>
</evidence>
<keyword evidence="2 6" id="KW-0812">Transmembrane</keyword>
<evidence type="ECO:0000256" key="1">
    <source>
        <dbReference type="ARBA" id="ARBA00022475"/>
    </source>
</evidence>
<gene>
    <name evidence="7" type="ORF">dsmv_0042</name>
</gene>
<feature type="transmembrane region" description="Helical" evidence="6">
    <location>
        <begin position="251"/>
        <end position="274"/>
    </location>
</feature>
<keyword evidence="1" id="KW-1003">Cell membrane</keyword>
<feature type="transmembrane region" description="Helical" evidence="6">
    <location>
        <begin position="281"/>
        <end position="299"/>
    </location>
</feature>
<evidence type="ECO:0000256" key="2">
    <source>
        <dbReference type="ARBA" id="ARBA00022692"/>
    </source>
</evidence>
<feature type="transmembrane region" description="Helical" evidence="6">
    <location>
        <begin position="211"/>
        <end position="231"/>
    </location>
</feature>
<dbReference type="eggNOG" id="COG1615">
    <property type="taxonomic scope" value="Bacteria"/>
</dbReference>
<organism evidence="7 8">
    <name type="scientific">Desulfococcus multivorans DSM 2059</name>
    <dbReference type="NCBI Taxonomy" id="1121405"/>
    <lineage>
        <taxon>Bacteria</taxon>
        <taxon>Pseudomonadati</taxon>
        <taxon>Thermodesulfobacteriota</taxon>
        <taxon>Desulfobacteria</taxon>
        <taxon>Desulfobacterales</taxon>
        <taxon>Desulfococcaceae</taxon>
        <taxon>Desulfococcus</taxon>
    </lineage>
</organism>
<sequence length="932" mass="107049">MQKWVRWLVLGIVAIILLSVAYVIFNFVFLNFFVNLWWFDSQNLKGYYLMRLFYRYLIFGAVTLVLFLIFFFNFWIASRYLGLSPDSCVMPDTAENERKTRRWMKMIQSGSMKIYTPISVFLAFPISVPFYERWEQGLLFFFGSSAGYRDIDLGLDISFFLFGYPIYEFLQSQLMMVFIFLFAFLFILYFVENRLLCRIEEVIPKGAKIHLAIVALIVVLLQTWGFLLKIVELQYVETHEPIFYGPGFIENWIDIPLILLTTFTFLGTAVSFLLFFFKRKFLKAGVVFAAFFLIFLGVYNTTSLHESVDKYVVQPNEMIREKPFIETSVASTLKAYKLDQVITDNLRVTQNLDLEKNPALQDALSNIPVWDRELLDEVYRQLQGFRTYYSFPDVDEDRYTVADVYQQVNIGAREINLDDLPEAAQNWINRHLQYTHGYGVVMSPAAQGGEEPMTWFMRDIPLQSDYGITVREPRIYYGEQDYAYAIAPNDIGEIDHQRGDKDIMTDYAGSGGIPITTLLRKLLFSVYFNDRNIFFSTKTTSRSRILLRRNIVEAVNQITPYFLMDKDPYIVATPRGMFWIMDAYTTSAYFPNAHAYRTTDPASTFYGKDFNYIRNSVKIVIDAYNGTVMYYLADPEDPIADAYDRIYPGLLKPMSEMPEDLRNHVRYPRDLFAVQMAIFAKYHQTNPEQFYQDEDTWEFAKMSRGPMNPYYMTVSLKAGDDQGFILVSPMSPIGRDNLRSIVTVGCDVSNYGRVTVYSFPRGQQVYGPSQIEAQINQNSLIAQQLSLWDQAGSQVQFGRMVLLPLEDLILYIQPIYMISAKGLKIPELQRIIVSQGELVVMERTIEECIETLQKMLAMRLERIQRRFPAAEDGVLPAPAPPAPDIVPAPGTGNEAPMVPPPAPDIVPAPGTGNEAPMVPPPAPAPEAETEGQ</sequence>
<dbReference type="OrthoDB" id="9763654at2"/>
<dbReference type="RefSeq" id="WP_020875059.1">
    <property type="nucleotide sequence ID" value="NZ_ATHJ01000061.1"/>
</dbReference>
<reference evidence="7 8" key="1">
    <citation type="journal article" date="2013" name="Genome Announc.">
        <title>Draft genome sequences for three mercury-methylating, sulfate-reducing bacteria.</title>
        <authorList>
            <person name="Brown S.D."/>
            <person name="Hurt R.A.Jr."/>
            <person name="Gilmour C.C."/>
            <person name="Elias D.A."/>
        </authorList>
    </citation>
    <scope>NUCLEOTIDE SEQUENCE [LARGE SCALE GENOMIC DNA]</scope>
    <source>
        <strain evidence="7 8">DSM 2059</strain>
    </source>
</reference>
<dbReference type="PANTHER" id="PTHR39344:SF1">
    <property type="entry name" value="UPF0182 PROTEIN SLL1060"/>
    <property type="match status" value="1"/>
</dbReference>
<proteinExistence type="predicted"/>
<dbReference type="STRING" id="897.B2D07_10305"/>
<keyword evidence="4 6" id="KW-0472">Membrane</keyword>